<dbReference type="InterPro" id="IPR003595">
    <property type="entry name" value="Tyr_Pase_cat"/>
</dbReference>
<dbReference type="EMBL" id="JAACJJ010000028">
    <property type="protein sequence ID" value="KAF5321223.1"/>
    <property type="molecule type" value="Genomic_DNA"/>
</dbReference>
<sequence>MSPNNITHDDEQLSLLASQHHRSEYNRSKFGSHGSPPFYLPLSLHLPEKFDHLRRRQLSAPQAYSWWPAPVPAQVISEPSFSIQDEIMDAMSEPIVLPQPIQVSISVRTSQTHPINISPIIPPNFVGPIASHALRATTHSPTFLDLPPAFFLDRLGIERDSRKSISQSSIQQIALPSIPNHFRTRSNVRNALEVAINSPIDRDGGGSGDMRDRVSGLAHKTTLSVALSLSSDRSRQVGADTNTSEIEYSLPVTPPLVLRSPEPPPHAALLASGMPMMIPPSPLYRYRDDTPIALGNLLLSSCPGKKVRLDGPVKGRSAVCRDLESDIKRIKELNVGCIICCLDDEELEFLGSPWSEYLYHTQKYGIDVLRMPIPEGLPPISAALLDKHLADVIRRYTLKGVSILVHCRGGVGRAGVIACCWMTRLGLCGWPIPEEEVFSPLSNTGWSAQGKQARIAFIERIIATLRKRRSMKAIETYEQVKFLLDYVEHLESLHGSLPHASFRQIPSDGVLA</sequence>
<dbReference type="AlphaFoldDB" id="A0A8H5F2T9"/>
<evidence type="ECO:0000313" key="3">
    <source>
        <dbReference type="EMBL" id="KAF5321223.1"/>
    </source>
</evidence>
<dbReference type="SUPFAM" id="SSF52799">
    <property type="entry name" value="(Phosphotyrosine protein) phosphatases II"/>
    <property type="match status" value="1"/>
</dbReference>
<dbReference type="SMART" id="SM00404">
    <property type="entry name" value="PTPc_motif"/>
    <property type="match status" value="1"/>
</dbReference>
<dbReference type="Pfam" id="PF22784">
    <property type="entry name" value="PTP-SAK"/>
    <property type="match status" value="1"/>
</dbReference>
<name>A0A8H5F2T9_9AGAR</name>
<dbReference type="PANTHER" id="PTHR23339">
    <property type="entry name" value="TYROSINE SPECIFIC PROTEIN PHOSPHATASE AND DUAL SPECIFICITY PROTEIN PHOSPHATASE"/>
    <property type="match status" value="1"/>
</dbReference>
<reference evidence="3 4" key="1">
    <citation type="journal article" date="2020" name="ISME J.">
        <title>Uncovering the hidden diversity of litter-decomposition mechanisms in mushroom-forming fungi.</title>
        <authorList>
            <person name="Floudas D."/>
            <person name="Bentzer J."/>
            <person name="Ahren D."/>
            <person name="Johansson T."/>
            <person name="Persson P."/>
            <person name="Tunlid A."/>
        </authorList>
    </citation>
    <scope>NUCLEOTIDE SEQUENCE [LARGE SCALE GENOMIC DNA]</scope>
    <source>
        <strain evidence="3 4">CBS 101986</strain>
    </source>
</reference>
<dbReference type="GO" id="GO:0016791">
    <property type="term" value="F:phosphatase activity"/>
    <property type="evidence" value="ECO:0007669"/>
    <property type="project" value="UniProtKB-ARBA"/>
</dbReference>
<dbReference type="InterPro" id="IPR050561">
    <property type="entry name" value="PTP"/>
</dbReference>
<dbReference type="Gene3D" id="3.90.190.10">
    <property type="entry name" value="Protein tyrosine phosphatase superfamily"/>
    <property type="match status" value="1"/>
</dbReference>
<evidence type="ECO:0000259" key="2">
    <source>
        <dbReference type="PROSITE" id="PS50056"/>
    </source>
</evidence>
<accession>A0A8H5F2T9</accession>
<organism evidence="3 4">
    <name type="scientific">Psilocybe cf. subviscida</name>
    <dbReference type="NCBI Taxonomy" id="2480587"/>
    <lineage>
        <taxon>Eukaryota</taxon>
        <taxon>Fungi</taxon>
        <taxon>Dikarya</taxon>
        <taxon>Basidiomycota</taxon>
        <taxon>Agaricomycotina</taxon>
        <taxon>Agaricomycetes</taxon>
        <taxon>Agaricomycetidae</taxon>
        <taxon>Agaricales</taxon>
        <taxon>Agaricineae</taxon>
        <taxon>Strophariaceae</taxon>
        <taxon>Psilocybe</taxon>
    </lineage>
</organism>
<dbReference type="Proteomes" id="UP000567179">
    <property type="component" value="Unassembled WGS sequence"/>
</dbReference>
<feature type="domain" description="Tyrosine specific protein phosphatases" evidence="2">
    <location>
        <begin position="387"/>
        <end position="417"/>
    </location>
</feature>
<proteinExistence type="predicted"/>
<comment type="caution">
    <text evidence="3">The sequence shown here is derived from an EMBL/GenBank/DDBJ whole genome shotgun (WGS) entry which is preliminary data.</text>
</comment>
<dbReference type="OrthoDB" id="266663at2759"/>
<keyword evidence="4" id="KW-1185">Reference proteome</keyword>
<protein>
    <recommendedName>
        <fullName evidence="2">Tyrosine specific protein phosphatases domain-containing protein</fullName>
    </recommendedName>
</protein>
<dbReference type="InterPro" id="IPR029021">
    <property type="entry name" value="Prot-tyrosine_phosphatase-like"/>
</dbReference>
<dbReference type="GO" id="GO:0140096">
    <property type="term" value="F:catalytic activity, acting on a protein"/>
    <property type="evidence" value="ECO:0007669"/>
    <property type="project" value="UniProtKB-ARBA"/>
</dbReference>
<gene>
    <name evidence="3" type="ORF">D9619_001403</name>
</gene>
<dbReference type="PROSITE" id="PS50056">
    <property type="entry name" value="TYR_PHOSPHATASE_2"/>
    <property type="match status" value="1"/>
</dbReference>
<evidence type="ECO:0000256" key="1">
    <source>
        <dbReference type="ARBA" id="ARBA00022801"/>
    </source>
</evidence>
<keyword evidence="1" id="KW-0378">Hydrolase</keyword>
<dbReference type="InterPro" id="IPR057023">
    <property type="entry name" value="PTP-SAK"/>
</dbReference>
<evidence type="ECO:0000313" key="4">
    <source>
        <dbReference type="Proteomes" id="UP000567179"/>
    </source>
</evidence>
<dbReference type="InterPro" id="IPR000387">
    <property type="entry name" value="Tyr_Pase_dom"/>
</dbReference>